<dbReference type="Pfam" id="PF13620">
    <property type="entry name" value="CarboxypepD_reg"/>
    <property type="match status" value="1"/>
</dbReference>
<organism evidence="1 2">
    <name type="scientific">Sphingomonas oligophenolica</name>
    <dbReference type="NCBI Taxonomy" id="301154"/>
    <lineage>
        <taxon>Bacteria</taxon>
        <taxon>Pseudomonadati</taxon>
        <taxon>Pseudomonadota</taxon>
        <taxon>Alphaproteobacteria</taxon>
        <taxon>Sphingomonadales</taxon>
        <taxon>Sphingomonadaceae</taxon>
        <taxon>Sphingomonas</taxon>
    </lineage>
</organism>
<reference evidence="1 2" key="1">
    <citation type="submission" date="2024-05" db="EMBL/GenBank/DDBJ databases">
        <authorList>
            <person name="Liu Q."/>
            <person name="Xin Y.-H."/>
        </authorList>
    </citation>
    <scope>NUCLEOTIDE SEQUENCE [LARGE SCALE GENOMIC DNA]</scope>
    <source>
        <strain evidence="1 2">CGMCC 1.10181</strain>
    </source>
</reference>
<keyword evidence="2" id="KW-1185">Reference proteome</keyword>
<gene>
    <name evidence="1" type="ORF">ABC974_13905</name>
</gene>
<proteinExistence type="predicted"/>
<protein>
    <submittedName>
        <fullName evidence="1">Carboxypeptidase-like regulatory domain-containing protein</fullName>
    </submittedName>
</protein>
<dbReference type="Proteomes" id="UP001419910">
    <property type="component" value="Unassembled WGS sequence"/>
</dbReference>
<sequence length="196" mass="21125">MANTEILFPEPCHEDWEAMRPDERGRHCAACDKKVHDLATYTPEEAERLLLSGETPACLRVTILPDGRVATLPGRRGRFLMAAIGTPALMLAAASATAGPETGAIAGSVRSPDIAPVRVTALAAGVRRSTTANDAGVYRFDHLPPGTYTLVFSSADHRKWSIDKVAVRANRVVRRDSYDPAMPIMHTTGIVASPPR</sequence>
<accession>A0ABU9Y4J5</accession>
<dbReference type="SUPFAM" id="SSF49452">
    <property type="entry name" value="Starch-binding domain-like"/>
    <property type="match status" value="1"/>
</dbReference>
<name>A0ABU9Y4J5_9SPHN</name>
<dbReference type="RefSeq" id="WP_343890056.1">
    <property type="nucleotide sequence ID" value="NZ_BAAAEH010000028.1"/>
</dbReference>
<comment type="caution">
    <text evidence="1">The sequence shown here is derived from an EMBL/GenBank/DDBJ whole genome shotgun (WGS) entry which is preliminary data.</text>
</comment>
<dbReference type="Gene3D" id="2.60.40.1120">
    <property type="entry name" value="Carboxypeptidase-like, regulatory domain"/>
    <property type="match status" value="1"/>
</dbReference>
<dbReference type="EMBL" id="JBDIME010000011">
    <property type="protein sequence ID" value="MEN2790729.1"/>
    <property type="molecule type" value="Genomic_DNA"/>
</dbReference>
<evidence type="ECO:0000313" key="1">
    <source>
        <dbReference type="EMBL" id="MEN2790729.1"/>
    </source>
</evidence>
<dbReference type="InterPro" id="IPR013784">
    <property type="entry name" value="Carb-bd-like_fold"/>
</dbReference>
<evidence type="ECO:0000313" key="2">
    <source>
        <dbReference type="Proteomes" id="UP001419910"/>
    </source>
</evidence>